<reference evidence="3" key="1">
    <citation type="submission" date="2016-10" db="EMBL/GenBank/DDBJ databases">
        <authorList>
            <person name="Varghese N."/>
            <person name="Submissions S."/>
        </authorList>
    </citation>
    <scope>NUCLEOTIDE SEQUENCE [LARGE SCALE GENOMIC DNA]</scope>
    <source>
        <strain evidence="3">DSM 25055</strain>
    </source>
</reference>
<gene>
    <name evidence="2" type="ORF">SAMN04489841_4309</name>
</gene>
<feature type="transmembrane region" description="Helical" evidence="1">
    <location>
        <begin position="131"/>
        <end position="152"/>
    </location>
</feature>
<dbReference type="AlphaFoldDB" id="A0A1H9R7Z5"/>
<feature type="transmembrane region" description="Helical" evidence="1">
    <location>
        <begin position="106"/>
        <end position="124"/>
    </location>
</feature>
<dbReference type="Proteomes" id="UP000199114">
    <property type="component" value="Unassembled WGS sequence"/>
</dbReference>
<keyword evidence="1" id="KW-1133">Transmembrane helix</keyword>
<organism evidence="2 3">
    <name type="scientific">Natrinema salaciae</name>
    <dbReference type="NCBI Taxonomy" id="1186196"/>
    <lineage>
        <taxon>Archaea</taxon>
        <taxon>Methanobacteriati</taxon>
        <taxon>Methanobacteriota</taxon>
        <taxon>Stenosarchaea group</taxon>
        <taxon>Halobacteria</taxon>
        <taxon>Halobacteriales</taxon>
        <taxon>Natrialbaceae</taxon>
        <taxon>Natrinema</taxon>
    </lineage>
</organism>
<sequence>MYLDTLSVGGSYRGCVMSRDELAAVDPTDRAPWYWYVLIGYPILSLLGIVSLARLTGGGSVVASSLGSVALLIVVTAVGALTLPSIWRDVEFATDEAEAWTPDREIYVGAAVAAPLVLGVLSGLAAGFGIAIAVTVFAFLLSTVAVCVAYLYNRHRAIGLLAR</sequence>
<dbReference type="STRING" id="1186196.SAMN04489841_4309"/>
<feature type="transmembrane region" description="Helical" evidence="1">
    <location>
        <begin position="65"/>
        <end position="86"/>
    </location>
</feature>
<keyword evidence="3" id="KW-1185">Reference proteome</keyword>
<feature type="transmembrane region" description="Helical" evidence="1">
    <location>
        <begin position="33"/>
        <end position="53"/>
    </location>
</feature>
<name>A0A1H9R7Z5_9EURY</name>
<accession>A0A1H9R7Z5</accession>
<evidence type="ECO:0000256" key="1">
    <source>
        <dbReference type="SAM" id="Phobius"/>
    </source>
</evidence>
<dbReference type="EMBL" id="FOFD01000007">
    <property type="protein sequence ID" value="SER68864.1"/>
    <property type="molecule type" value="Genomic_DNA"/>
</dbReference>
<evidence type="ECO:0000313" key="3">
    <source>
        <dbReference type="Proteomes" id="UP000199114"/>
    </source>
</evidence>
<keyword evidence="1" id="KW-0812">Transmembrane</keyword>
<evidence type="ECO:0000313" key="2">
    <source>
        <dbReference type="EMBL" id="SER68864.1"/>
    </source>
</evidence>
<proteinExistence type="predicted"/>
<keyword evidence="1" id="KW-0472">Membrane</keyword>
<protein>
    <submittedName>
        <fullName evidence="2">Uncharacterized protein</fullName>
    </submittedName>
</protein>